<dbReference type="UniPathway" id="UPA00126">
    <property type="reaction ID" value="UER00423"/>
</dbReference>
<dbReference type="GO" id="GO:0004476">
    <property type="term" value="F:mannose-6-phosphate isomerase activity"/>
    <property type="evidence" value="ECO:0007669"/>
    <property type="project" value="InterPro"/>
</dbReference>
<dbReference type="EMBL" id="CM010722">
    <property type="protein sequence ID" value="RZC74599.1"/>
    <property type="molecule type" value="Genomic_DNA"/>
</dbReference>
<dbReference type="InterPro" id="IPR016305">
    <property type="entry name" value="Mannose-6-P_Isomerase"/>
</dbReference>
<dbReference type="Proteomes" id="UP000316621">
    <property type="component" value="Chromosome 8"/>
</dbReference>
<organism evidence="3 4">
    <name type="scientific">Papaver somniferum</name>
    <name type="common">Opium poppy</name>
    <dbReference type="NCBI Taxonomy" id="3469"/>
    <lineage>
        <taxon>Eukaryota</taxon>
        <taxon>Viridiplantae</taxon>
        <taxon>Streptophyta</taxon>
        <taxon>Embryophyta</taxon>
        <taxon>Tracheophyta</taxon>
        <taxon>Spermatophyta</taxon>
        <taxon>Magnoliopsida</taxon>
        <taxon>Ranunculales</taxon>
        <taxon>Papaveraceae</taxon>
        <taxon>Papaveroideae</taxon>
        <taxon>Papaver</taxon>
    </lineage>
</organism>
<feature type="region of interest" description="Disordered" evidence="1">
    <location>
        <begin position="56"/>
        <end position="75"/>
    </location>
</feature>
<reference evidence="3 4" key="1">
    <citation type="journal article" date="2018" name="Science">
        <title>The opium poppy genome and morphinan production.</title>
        <authorList>
            <person name="Guo L."/>
            <person name="Winzer T."/>
            <person name="Yang X."/>
            <person name="Li Y."/>
            <person name="Ning Z."/>
            <person name="He Z."/>
            <person name="Teodor R."/>
            <person name="Lu Y."/>
            <person name="Bowser T.A."/>
            <person name="Graham I.A."/>
            <person name="Ye K."/>
        </authorList>
    </citation>
    <scope>NUCLEOTIDE SEQUENCE [LARGE SCALE GENOMIC DNA]</scope>
    <source>
        <strain evidence="4">cv. HN1</strain>
        <tissue evidence="3">Leaves</tissue>
    </source>
</reference>
<dbReference type="Gene3D" id="2.60.120.10">
    <property type="entry name" value="Jelly Rolls"/>
    <property type="match status" value="1"/>
</dbReference>
<dbReference type="STRING" id="3469.A0A4Y7KRK0"/>
<dbReference type="PANTHER" id="PTHR10309">
    <property type="entry name" value="MANNOSE-6-PHOSPHATE ISOMERASE"/>
    <property type="match status" value="1"/>
</dbReference>
<keyword evidence="4" id="KW-1185">Reference proteome</keyword>
<dbReference type="GO" id="GO:0009298">
    <property type="term" value="P:GDP-mannose biosynthetic process"/>
    <property type="evidence" value="ECO:0007669"/>
    <property type="project" value="UniProtKB-UniPathway"/>
</dbReference>
<name>A0A4Y7KRK0_PAPSO</name>
<dbReference type="Gramene" id="RZC74599">
    <property type="protein sequence ID" value="RZC74599"/>
    <property type="gene ID" value="C5167_050079"/>
</dbReference>
<dbReference type="GO" id="GO:0005829">
    <property type="term" value="C:cytosol"/>
    <property type="evidence" value="ECO:0007669"/>
    <property type="project" value="TreeGrafter"/>
</dbReference>
<evidence type="ECO:0000256" key="1">
    <source>
        <dbReference type="SAM" id="MobiDB-lite"/>
    </source>
</evidence>
<dbReference type="Pfam" id="PF20511">
    <property type="entry name" value="PMI_typeI_cat"/>
    <property type="match status" value="1"/>
</dbReference>
<evidence type="ECO:0000259" key="2">
    <source>
        <dbReference type="Pfam" id="PF20511"/>
    </source>
</evidence>
<dbReference type="GO" id="GO:0008270">
    <property type="term" value="F:zinc ion binding"/>
    <property type="evidence" value="ECO:0007669"/>
    <property type="project" value="InterPro"/>
</dbReference>
<evidence type="ECO:0000313" key="4">
    <source>
        <dbReference type="Proteomes" id="UP000316621"/>
    </source>
</evidence>
<gene>
    <name evidence="3" type="ORF">C5167_050079</name>
</gene>
<dbReference type="InterPro" id="IPR011051">
    <property type="entry name" value="RmlC_Cupin_sf"/>
</dbReference>
<accession>A0A4Y7KRK0</accession>
<evidence type="ECO:0000313" key="3">
    <source>
        <dbReference type="EMBL" id="RZC74599.1"/>
    </source>
</evidence>
<sequence>MGEVVVIEKEESKINKDVVELICSVKNYDWGRIEKIDGNIPYAEFWMGTHDSGPSFVRSNTESDDEKVGLSSETSNNNKTLKSWISENPHVLGDKVVQKWGTDLPFLFKVLSVSKALSIQAHPDKELAKEFKDVLLSVPEIIELVGSVAAELLLAAKEEDGEEKTKPLLRSIFTILMSASKDLVSEMVSKMKDRLTVESKFGANTPFN</sequence>
<dbReference type="InterPro" id="IPR014710">
    <property type="entry name" value="RmlC-like_jellyroll"/>
</dbReference>
<feature type="domain" description="Phosphomannose isomerase type I catalytic" evidence="2">
    <location>
        <begin position="19"/>
        <end position="131"/>
    </location>
</feature>
<protein>
    <recommendedName>
        <fullName evidence="2">Phosphomannose isomerase type I catalytic domain-containing protein</fullName>
    </recommendedName>
</protein>
<proteinExistence type="predicted"/>
<dbReference type="InterPro" id="IPR046457">
    <property type="entry name" value="PMI_typeI_cat"/>
</dbReference>
<dbReference type="AlphaFoldDB" id="A0A4Y7KRK0"/>
<dbReference type="PANTHER" id="PTHR10309:SF0">
    <property type="entry name" value="MANNOSE-6-PHOSPHATE ISOMERASE"/>
    <property type="match status" value="1"/>
</dbReference>
<dbReference type="PRINTS" id="PR00714">
    <property type="entry name" value="MAN6PISMRASE"/>
</dbReference>
<dbReference type="SUPFAM" id="SSF51182">
    <property type="entry name" value="RmlC-like cupins"/>
    <property type="match status" value="1"/>
</dbReference>